<sequence length="612" mass="71091">MATNTKDLCRLCANKDEFSKDLLDESNKNILKLIKDFVQIVIYENDNLPTMICLNCEEKMVSFQLFVLECNKTQDTLRRMFADETLNSLKIKVETSQAEFGEAVIKSEVKDETSAEDLASAILRNEASLSELLHYNDDDNLHDGENVNDDEDDDYLDNIAIASLKTVEKQIIKKPSEIETAQFKDILRKPNLKVKDFVKLECGFCELKMKSWTDMNFHYLKQHKSKPVIFCLCGFEIRSKSVLYKHVSDHKLESKRLRKEEAKGEKEKEQEDSKYSSLNIKDFVEFLCFKCDKKCSSWYTLKAHCERAHKTLPVVNCICGITLKSKSVMYKHIQDHKNPNVFACDKCPRITKSVSALNKHKMRHIPKSERRYCCSSCEKIFNTKDALKSHEKSHIPIEDRKIYHCEVCNMKFTTRSSASSHKRVVHDKIKGYVCDLCGYACGTNGELRQHRAIHSDDKPFVCGKCNKPFKTYSNLKTHMDIHEDTSYECYICRRVLNSRRTLRKHLLVHEDKCRHVCSYCNKAFKRRQTLKVHMYTHTGDKPLTCKWCEERFAYASTLRSHRLRCHPDKMAPLQRAAHHYPGYPHGHMQENFIKTDIAAANVSVAKNEVEAM</sequence>
<evidence type="ECO:0000256" key="1">
    <source>
        <dbReference type="ARBA" id="ARBA00004123"/>
    </source>
</evidence>
<feature type="domain" description="C2H2-type" evidence="10">
    <location>
        <begin position="487"/>
        <end position="514"/>
    </location>
</feature>
<dbReference type="SUPFAM" id="SSF57716">
    <property type="entry name" value="Glucocorticoid receptor-like (DNA-binding domain)"/>
    <property type="match status" value="1"/>
</dbReference>
<evidence type="ECO:0000313" key="13">
    <source>
        <dbReference type="Proteomes" id="UP000791440"/>
    </source>
</evidence>
<dbReference type="Gene3D" id="3.40.1800.20">
    <property type="match status" value="1"/>
</dbReference>
<dbReference type="GO" id="GO:0010468">
    <property type="term" value="P:regulation of gene expression"/>
    <property type="evidence" value="ECO:0007669"/>
    <property type="project" value="TreeGrafter"/>
</dbReference>
<protein>
    <submittedName>
        <fullName evidence="12">Uncharacterized protein</fullName>
    </submittedName>
</protein>
<evidence type="ECO:0000256" key="9">
    <source>
        <dbReference type="PROSITE-ProRule" id="PRU01263"/>
    </source>
</evidence>
<reference evidence="12" key="2">
    <citation type="submission" date="2020-12" db="EMBL/GenBank/DDBJ databases">
        <authorList>
            <person name="Kanost M."/>
        </authorList>
    </citation>
    <scope>NUCLEOTIDE SEQUENCE</scope>
</reference>
<dbReference type="FunFam" id="3.30.160.60:FF:000202">
    <property type="entry name" value="Zinc finger protein 574"/>
    <property type="match status" value="1"/>
</dbReference>
<keyword evidence="2 9" id="KW-0479">Metal-binding</keyword>
<feature type="domain" description="C2H2-type" evidence="10">
    <location>
        <begin position="460"/>
        <end position="487"/>
    </location>
</feature>
<dbReference type="GO" id="GO:0008270">
    <property type="term" value="F:zinc ion binding"/>
    <property type="evidence" value="ECO:0007669"/>
    <property type="project" value="UniProtKB-UniRule"/>
</dbReference>
<feature type="domain" description="C2H2-type" evidence="10">
    <location>
        <begin position="543"/>
        <end position="571"/>
    </location>
</feature>
<feature type="domain" description="C2H2-type" evidence="10">
    <location>
        <begin position="432"/>
        <end position="459"/>
    </location>
</feature>
<dbReference type="Pfam" id="PF12874">
    <property type="entry name" value="zf-met"/>
    <property type="match status" value="1"/>
</dbReference>
<dbReference type="Pfam" id="PF00096">
    <property type="entry name" value="zf-C2H2"/>
    <property type="match status" value="2"/>
</dbReference>
<feature type="domain" description="C2H2-type" evidence="10">
    <location>
        <begin position="342"/>
        <end position="369"/>
    </location>
</feature>
<dbReference type="Pfam" id="PF07776">
    <property type="entry name" value="zf-AD"/>
    <property type="match status" value="1"/>
</dbReference>
<dbReference type="Proteomes" id="UP000791440">
    <property type="component" value="Unassembled WGS sequence"/>
</dbReference>
<dbReference type="PROSITE" id="PS51915">
    <property type="entry name" value="ZAD"/>
    <property type="match status" value="1"/>
</dbReference>
<evidence type="ECO:0000256" key="4">
    <source>
        <dbReference type="ARBA" id="ARBA00022771"/>
    </source>
</evidence>
<dbReference type="SMART" id="SM00868">
    <property type="entry name" value="zf-AD"/>
    <property type="match status" value="2"/>
</dbReference>
<dbReference type="Gene3D" id="3.30.160.60">
    <property type="entry name" value="Classic Zinc Finger"/>
    <property type="match status" value="6"/>
</dbReference>
<dbReference type="InterPro" id="IPR013087">
    <property type="entry name" value="Znf_C2H2_type"/>
</dbReference>
<feature type="domain" description="C2H2-type" evidence="10">
    <location>
        <begin position="372"/>
        <end position="394"/>
    </location>
</feature>
<dbReference type="PANTHER" id="PTHR16515:SF49">
    <property type="entry name" value="GASTRULA ZINC FINGER PROTEIN XLCGF49.1-LIKE-RELATED"/>
    <property type="match status" value="1"/>
</dbReference>
<dbReference type="SMART" id="SM00355">
    <property type="entry name" value="ZnF_C2H2"/>
    <property type="match status" value="12"/>
</dbReference>
<feature type="domain" description="C2H2-type" evidence="10">
    <location>
        <begin position="403"/>
        <end position="431"/>
    </location>
</feature>
<keyword evidence="6" id="KW-0238">DNA-binding</keyword>
<feature type="domain" description="ZAD" evidence="11">
    <location>
        <begin position="7"/>
        <end position="80"/>
    </location>
</feature>
<keyword evidence="5 9" id="KW-0862">Zinc</keyword>
<evidence type="ECO:0000259" key="10">
    <source>
        <dbReference type="PROSITE" id="PS50157"/>
    </source>
</evidence>
<evidence type="ECO:0000256" key="2">
    <source>
        <dbReference type="ARBA" id="ARBA00022723"/>
    </source>
</evidence>
<feature type="binding site" evidence="9">
    <location>
        <position position="9"/>
    </location>
    <ligand>
        <name>Zn(2+)</name>
        <dbReference type="ChEBI" id="CHEBI:29105"/>
    </ligand>
</feature>
<evidence type="ECO:0000256" key="5">
    <source>
        <dbReference type="ARBA" id="ARBA00022833"/>
    </source>
</evidence>
<dbReference type="InterPro" id="IPR050331">
    <property type="entry name" value="Zinc_finger"/>
</dbReference>
<evidence type="ECO:0000256" key="8">
    <source>
        <dbReference type="PROSITE-ProRule" id="PRU00042"/>
    </source>
</evidence>
<evidence type="ECO:0000256" key="7">
    <source>
        <dbReference type="ARBA" id="ARBA00023242"/>
    </source>
</evidence>
<evidence type="ECO:0000259" key="11">
    <source>
        <dbReference type="PROSITE" id="PS51915"/>
    </source>
</evidence>
<comment type="subcellular location">
    <subcellularLocation>
        <location evidence="1">Nucleus</location>
    </subcellularLocation>
</comment>
<keyword evidence="4 8" id="KW-0863">Zinc-finger</keyword>
<dbReference type="GO" id="GO:0032502">
    <property type="term" value="P:developmental process"/>
    <property type="evidence" value="ECO:0007669"/>
    <property type="project" value="UniProtKB-ARBA"/>
</dbReference>
<dbReference type="Pfam" id="PF13912">
    <property type="entry name" value="zf-C2H2_6"/>
    <property type="match status" value="1"/>
</dbReference>
<comment type="caution">
    <text evidence="12">The sequence shown here is derived from an EMBL/GenBank/DDBJ whole genome shotgun (WGS) entry which is preliminary data.</text>
</comment>
<dbReference type="SUPFAM" id="SSF57667">
    <property type="entry name" value="beta-beta-alpha zinc fingers"/>
    <property type="match status" value="4"/>
</dbReference>
<dbReference type="PANTHER" id="PTHR16515">
    <property type="entry name" value="PR DOMAIN ZINC FINGER PROTEIN"/>
    <property type="match status" value="1"/>
</dbReference>
<gene>
    <name evidence="12" type="ORF">O3G_MSEX001327</name>
</gene>
<organism evidence="12 13">
    <name type="scientific">Manduca sexta</name>
    <name type="common">Tobacco hawkmoth</name>
    <name type="synonym">Tobacco hornworm</name>
    <dbReference type="NCBI Taxonomy" id="7130"/>
    <lineage>
        <taxon>Eukaryota</taxon>
        <taxon>Metazoa</taxon>
        <taxon>Ecdysozoa</taxon>
        <taxon>Arthropoda</taxon>
        <taxon>Hexapoda</taxon>
        <taxon>Insecta</taxon>
        <taxon>Pterygota</taxon>
        <taxon>Neoptera</taxon>
        <taxon>Endopterygota</taxon>
        <taxon>Lepidoptera</taxon>
        <taxon>Glossata</taxon>
        <taxon>Ditrysia</taxon>
        <taxon>Bombycoidea</taxon>
        <taxon>Sphingidae</taxon>
        <taxon>Sphinginae</taxon>
        <taxon>Sphingini</taxon>
        <taxon>Manduca</taxon>
    </lineage>
</organism>
<reference evidence="12" key="1">
    <citation type="journal article" date="2016" name="Insect Biochem. Mol. Biol.">
        <title>Multifaceted biological insights from a draft genome sequence of the tobacco hornworm moth, Manduca sexta.</title>
        <authorList>
            <person name="Kanost M.R."/>
            <person name="Arrese E.L."/>
            <person name="Cao X."/>
            <person name="Chen Y.R."/>
            <person name="Chellapilla S."/>
            <person name="Goldsmith M.R."/>
            <person name="Grosse-Wilde E."/>
            <person name="Heckel D.G."/>
            <person name="Herndon N."/>
            <person name="Jiang H."/>
            <person name="Papanicolaou A."/>
            <person name="Qu J."/>
            <person name="Soulages J.L."/>
            <person name="Vogel H."/>
            <person name="Walters J."/>
            <person name="Waterhouse R.M."/>
            <person name="Ahn S.J."/>
            <person name="Almeida F.C."/>
            <person name="An C."/>
            <person name="Aqrawi P."/>
            <person name="Bretschneider A."/>
            <person name="Bryant W.B."/>
            <person name="Bucks S."/>
            <person name="Chao H."/>
            <person name="Chevignon G."/>
            <person name="Christen J.M."/>
            <person name="Clarke D.F."/>
            <person name="Dittmer N.T."/>
            <person name="Ferguson L.C.F."/>
            <person name="Garavelou S."/>
            <person name="Gordon K.H.J."/>
            <person name="Gunaratna R.T."/>
            <person name="Han Y."/>
            <person name="Hauser F."/>
            <person name="He Y."/>
            <person name="Heidel-Fischer H."/>
            <person name="Hirsh A."/>
            <person name="Hu Y."/>
            <person name="Jiang H."/>
            <person name="Kalra D."/>
            <person name="Klinner C."/>
            <person name="Konig C."/>
            <person name="Kovar C."/>
            <person name="Kroll A.R."/>
            <person name="Kuwar S.S."/>
            <person name="Lee S.L."/>
            <person name="Lehman R."/>
            <person name="Li K."/>
            <person name="Li Z."/>
            <person name="Liang H."/>
            <person name="Lovelace S."/>
            <person name="Lu Z."/>
            <person name="Mansfield J.H."/>
            <person name="McCulloch K.J."/>
            <person name="Mathew T."/>
            <person name="Morton B."/>
            <person name="Muzny D.M."/>
            <person name="Neunemann D."/>
            <person name="Ongeri F."/>
            <person name="Pauchet Y."/>
            <person name="Pu L.L."/>
            <person name="Pyrousis I."/>
            <person name="Rao X.J."/>
            <person name="Redding A."/>
            <person name="Roesel C."/>
            <person name="Sanchez-Gracia A."/>
            <person name="Schaack S."/>
            <person name="Shukla A."/>
            <person name="Tetreau G."/>
            <person name="Wang Y."/>
            <person name="Xiong G.H."/>
            <person name="Traut W."/>
            <person name="Walsh T.K."/>
            <person name="Worley K.C."/>
            <person name="Wu D."/>
            <person name="Wu W."/>
            <person name="Wu Y.Q."/>
            <person name="Zhang X."/>
            <person name="Zou Z."/>
            <person name="Zucker H."/>
            <person name="Briscoe A.D."/>
            <person name="Burmester T."/>
            <person name="Clem R.J."/>
            <person name="Feyereisen R."/>
            <person name="Grimmelikhuijzen C.J.P."/>
            <person name="Hamodrakas S.J."/>
            <person name="Hansson B.S."/>
            <person name="Huguet E."/>
            <person name="Jermiin L.S."/>
            <person name="Lan Q."/>
            <person name="Lehman H.K."/>
            <person name="Lorenzen M."/>
            <person name="Merzendorfer H."/>
            <person name="Michalopoulos I."/>
            <person name="Morton D.B."/>
            <person name="Muthukrishnan S."/>
            <person name="Oakeshott J.G."/>
            <person name="Palmer W."/>
            <person name="Park Y."/>
            <person name="Passarelli A.L."/>
            <person name="Rozas J."/>
            <person name="Schwartz L.M."/>
            <person name="Smith W."/>
            <person name="Southgate A."/>
            <person name="Vilcinskas A."/>
            <person name="Vogt R."/>
            <person name="Wang P."/>
            <person name="Werren J."/>
            <person name="Yu X.Q."/>
            <person name="Zhou J.J."/>
            <person name="Brown S.J."/>
            <person name="Scherer S.E."/>
            <person name="Richards S."/>
            <person name="Blissard G.W."/>
        </authorList>
    </citation>
    <scope>NUCLEOTIDE SEQUENCE</scope>
</reference>
<feature type="domain" description="C2H2-type" evidence="10">
    <location>
        <begin position="515"/>
        <end position="542"/>
    </location>
</feature>
<evidence type="ECO:0000256" key="6">
    <source>
        <dbReference type="ARBA" id="ARBA00023125"/>
    </source>
</evidence>
<dbReference type="PROSITE" id="PS00028">
    <property type="entry name" value="ZINC_FINGER_C2H2_1"/>
    <property type="match status" value="8"/>
</dbReference>
<dbReference type="FunFam" id="3.30.160.60:FF:000145">
    <property type="entry name" value="Zinc finger protein 574"/>
    <property type="match status" value="1"/>
</dbReference>
<dbReference type="EMBL" id="JH668280">
    <property type="protein sequence ID" value="KAG6440547.1"/>
    <property type="molecule type" value="Genomic_DNA"/>
</dbReference>
<dbReference type="InterPro" id="IPR036236">
    <property type="entry name" value="Znf_C2H2_sf"/>
</dbReference>
<dbReference type="GO" id="GO:0003677">
    <property type="term" value="F:DNA binding"/>
    <property type="evidence" value="ECO:0007669"/>
    <property type="project" value="UniProtKB-KW"/>
</dbReference>
<name>A0A921YJZ8_MANSE</name>
<dbReference type="PROSITE" id="PS50157">
    <property type="entry name" value="ZINC_FINGER_C2H2_2"/>
    <property type="match status" value="8"/>
</dbReference>
<keyword evidence="3" id="KW-0677">Repeat</keyword>
<feature type="binding site" evidence="9">
    <location>
        <position position="12"/>
    </location>
    <ligand>
        <name>Zn(2+)</name>
        <dbReference type="ChEBI" id="CHEBI:29105"/>
    </ligand>
</feature>
<keyword evidence="13" id="KW-1185">Reference proteome</keyword>
<dbReference type="AlphaFoldDB" id="A0A921YJZ8"/>
<dbReference type="GO" id="GO:0005634">
    <property type="term" value="C:nucleus"/>
    <property type="evidence" value="ECO:0007669"/>
    <property type="project" value="UniProtKB-SubCell"/>
</dbReference>
<feature type="binding site" evidence="9">
    <location>
        <position position="56"/>
    </location>
    <ligand>
        <name>Zn(2+)</name>
        <dbReference type="ChEBI" id="CHEBI:29105"/>
    </ligand>
</feature>
<evidence type="ECO:0000313" key="12">
    <source>
        <dbReference type="EMBL" id="KAG6440547.1"/>
    </source>
</evidence>
<proteinExistence type="predicted"/>
<evidence type="ECO:0000256" key="3">
    <source>
        <dbReference type="ARBA" id="ARBA00022737"/>
    </source>
</evidence>
<accession>A0A921YJZ8</accession>
<feature type="binding site" evidence="9">
    <location>
        <position position="53"/>
    </location>
    <ligand>
        <name>Zn(2+)</name>
        <dbReference type="ChEBI" id="CHEBI:29105"/>
    </ligand>
</feature>
<keyword evidence="7" id="KW-0539">Nucleus</keyword>
<dbReference type="InterPro" id="IPR012934">
    <property type="entry name" value="Znf_AD"/>
</dbReference>